<dbReference type="AlphaFoldDB" id="A0A839QW48"/>
<proteinExistence type="predicted"/>
<organism evidence="2 3">
    <name type="scientific">Paeniglutamicibacter cryotolerans</name>
    <dbReference type="NCBI Taxonomy" id="670079"/>
    <lineage>
        <taxon>Bacteria</taxon>
        <taxon>Bacillati</taxon>
        <taxon>Actinomycetota</taxon>
        <taxon>Actinomycetes</taxon>
        <taxon>Micrococcales</taxon>
        <taxon>Micrococcaceae</taxon>
        <taxon>Paeniglutamicibacter</taxon>
    </lineage>
</organism>
<dbReference type="EMBL" id="JACHVS010000005">
    <property type="protein sequence ID" value="MBB2997532.1"/>
    <property type="molecule type" value="Genomic_DNA"/>
</dbReference>
<feature type="domain" description="RES" evidence="1">
    <location>
        <begin position="28"/>
        <end position="171"/>
    </location>
</feature>
<sequence length="207" mass="22180">MSRASSTLRSPDPVRDYTGFPAYRHRARVCRYRAHGLHGPWYFSNSVGRFNLQAPRGTLNTASSQEVAVREFLGVAFVGDPAIPASMVSERWISQLEIPGITAADFTAGAASAYGIVAGDITAPMDDGYLMTRAWAAAMEAAGFEGIQSRSRFGAGSNPTCLYVFGPAGEQEMGSTNEKVTMRSVIETMPGYTIDGLPTSDVLVVDP</sequence>
<evidence type="ECO:0000259" key="1">
    <source>
        <dbReference type="Pfam" id="PF08808"/>
    </source>
</evidence>
<accession>A0A839QW48</accession>
<dbReference type="RefSeq" id="WP_183513190.1">
    <property type="nucleotide sequence ID" value="NZ_BAABGK010000093.1"/>
</dbReference>
<reference evidence="2 3" key="1">
    <citation type="submission" date="2020-08" db="EMBL/GenBank/DDBJ databases">
        <title>Sequencing the genomes of 1000 actinobacteria strains.</title>
        <authorList>
            <person name="Klenk H.-P."/>
        </authorList>
    </citation>
    <scope>NUCLEOTIDE SEQUENCE [LARGE SCALE GENOMIC DNA]</scope>
    <source>
        <strain evidence="2 3">DSM 22826</strain>
    </source>
</reference>
<keyword evidence="3" id="KW-1185">Reference proteome</keyword>
<protein>
    <recommendedName>
        <fullName evidence="1">RES domain-containing protein</fullName>
    </recommendedName>
</protein>
<gene>
    <name evidence="2" type="ORF">E9229_003804</name>
</gene>
<name>A0A839QW48_9MICC</name>
<evidence type="ECO:0000313" key="2">
    <source>
        <dbReference type="EMBL" id="MBB2997532.1"/>
    </source>
</evidence>
<comment type="caution">
    <text evidence="2">The sequence shown here is derived from an EMBL/GenBank/DDBJ whole genome shotgun (WGS) entry which is preliminary data.</text>
</comment>
<dbReference type="Pfam" id="PF08808">
    <property type="entry name" value="RES"/>
    <property type="match status" value="1"/>
</dbReference>
<evidence type="ECO:0000313" key="3">
    <source>
        <dbReference type="Proteomes" id="UP000523000"/>
    </source>
</evidence>
<dbReference type="Proteomes" id="UP000523000">
    <property type="component" value="Unassembled WGS sequence"/>
</dbReference>
<dbReference type="InterPro" id="IPR014914">
    <property type="entry name" value="RES_dom"/>
</dbReference>